<keyword evidence="1" id="KW-0704">Schiff base</keyword>
<dbReference type="Gene3D" id="3.20.20.70">
    <property type="entry name" value="Aldolase class I"/>
    <property type="match status" value="1"/>
</dbReference>
<sequence length="246" mass="27427">MKLFLDTANLSDIEEALKGGFIRGITTNPSLLAKEPKANYVEHIKKITELAGKYGKDISVSIEVFSNDQKEMVKQAESFVKQIKYKHLAVKIPVNYKGQSNLSVMKELSDRGITVNCTACMTPLQLMMSAAAGAKYVSLFYCRLRDAEKEDLYKVEREALIASGAVEVDDYDPNKVLRETVPLLADYPKTEIIVGSIRTPLDIKRAALSGGHIITASLKTLKASLTHFKTDDSVDRFLKDFANWMK</sequence>
<dbReference type="InterPro" id="IPR013785">
    <property type="entry name" value="Aldolase_TIM"/>
</dbReference>
<dbReference type="InterPro" id="IPR001585">
    <property type="entry name" value="TAL/FSA"/>
</dbReference>
<dbReference type="EMBL" id="MFLP01000024">
    <property type="protein sequence ID" value="OGG70372.1"/>
    <property type="molecule type" value="Genomic_DNA"/>
</dbReference>
<dbReference type="AlphaFoldDB" id="A0A1F6EAW2"/>
<accession>A0A1F6EAW2</accession>
<dbReference type="Pfam" id="PF00923">
    <property type="entry name" value="TAL_FSA"/>
    <property type="match status" value="1"/>
</dbReference>
<evidence type="ECO:0000313" key="2">
    <source>
        <dbReference type="EMBL" id="OGG70372.1"/>
    </source>
</evidence>
<dbReference type="Proteomes" id="UP000176689">
    <property type="component" value="Unassembled WGS sequence"/>
</dbReference>
<dbReference type="SUPFAM" id="SSF51569">
    <property type="entry name" value="Aldolase"/>
    <property type="match status" value="1"/>
</dbReference>
<organism evidence="2 3">
    <name type="scientific">Candidatus Kaiserbacteria bacterium RIFCSPHIGHO2_12_FULL_53_13</name>
    <dbReference type="NCBI Taxonomy" id="1798502"/>
    <lineage>
        <taxon>Bacteria</taxon>
        <taxon>Candidatus Kaiseribacteriota</taxon>
    </lineage>
</organism>
<dbReference type="GO" id="GO:0005975">
    <property type="term" value="P:carbohydrate metabolic process"/>
    <property type="evidence" value="ECO:0007669"/>
    <property type="project" value="InterPro"/>
</dbReference>
<evidence type="ECO:0000313" key="3">
    <source>
        <dbReference type="Proteomes" id="UP000176689"/>
    </source>
</evidence>
<dbReference type="InterPro" id="IPR018225">
    <property type="entry name" value="Transaldolase_AS"/>
</dbReference>
<reference evidence="2 3" key="1">
    <citation type="journal article" date="2016" name="Nat. Commun.">
        <title>Thousands of microbial genomes shed light on interconnected biogeochemical processes in an aquifer system.</title>
        <authorList>
            <person name="Anantharaman K."/>
            <person name="Brown C.T."/>
            <person name="Hug L.A."/>
            <person name="Sharon I."/>
            <person name="Castelle C.J."/>
            <person name="Probst A.J."/>
            <person name="Thomas B.C."/>
            <person name="Singh A."/>
            <person name="Wilkins M.J."/>
            <person name="Karaoz U."/>
            <person name="Brodie E.L."/>
            <person name="Williams K.H."/>
            <person name="Hubbard S.S."/>
            <person name="Banfield J.F."/>
        </authorList>
    </citation>
    <scope>NUCLEOTIDE SEQUENCE [LARGE SCALE GENOMIC DNA]</scope>
</reference>
<comment type="caution">
    <text evidence="2">The sequence shown here is derived from an EMBL/GenBank/DDBJ whole genome shotgun (WGS) entry which is preliminary data.</text>
</comment>
<dbReference type="PANTHER" id="PTHR10683:SF40">
    <property type="entry name" value="FRUCTOSE-6-PHOSPHATE ALDOLASE 1-RELATED"/>
    <property type="match status" value="1"/>
</dbReference>
<proteinExistence type="predicted"/>
<name>A0A1F6EAW2_9BACT</name>
<protein>
    <recommendedName>
        <fullName evidence="4">Transaldolase</fullName>
    </recommendedName>
</protein>
<evidence type="ECO:0008006" key="4">
    <source>
        <dbReference type="Google" id="ProtNLM"/>
    </source>
</evidence>
<evidence type="ECO:0000256" key="1">
    <source>
        <dbReference type="ARBA" id="ARBA00023270"/>
    </source>
</evidence>
<dbReference type="PANTHER" id="PTHR10683">
    <property type="entry name" value="TRANSALDOLASE"/>
    <property type="match status" value="1"/>
</dbReference>
<gene>
    <name evidence="2" type="ORF">A3F27_00600</name>
</gene>
<dbReference type="PROSITE" id="PS01054">
    <property type="entry name" value="TRANSALDOLASE_1"/>
    <property type="match status" value="1"/>
</dbReference>